<dbReference type="CDD" id="cd11482">
    <property type="entry name" value="SLC-NCS1sbd_NRT1-like"/>
    <property type="match status" value="1"/>
</dbReference>
<dbReference type="RefSeq" id="XP_019039861.1">
    <property type="nucleotide sequence ID" value="XM_019183131.1"/>
</dbReference>
<dbReference type="GO" id="GO:0005886">
    <property type="term" value="C:plasma membrane"/>
    <property type="evidence" value="ECO:0007669"/>
    <property type="project" value="TreeGrafter"/>
</dbReference>
<evidence type="ECO:0000256" key="6">
    <source>
        <dbReference type="SAM" id="Phobius"/>
    </source>
</evidence>
<dbReference type="AlphaFoldDB" id="A0A1E3P5Y1"/>
<dbReference type="GO" id="GO:0015205">
    <property type="term" value="F:nucleobase transmembrane transporter activity"/>
    <property type="evidence" value="ECO:0007669"/>
    <property type="project" value="TreeGrafter"/>
</dbReference>
<feature type="transmembrane region" description="Helical" evidence="6">
    <location>
        <begin position="437"/>
        <end position="456"/>
    </location>
</feature>
<keyword evidence="5 6" id="KW-0472">Membrane</keyword>
<dbReference type="NCBIfam" id="TIGR00800">
    <property type="entry name" value="ncs1"/>
    <property type="match status" value="1"/>
</dbReference>
<dbReference type="PANTHER" id="PTHR30618:SF15">
    <property type="entry name" value="NICOTINAMIDE RIBOSIDE TRANSPORTER 1-RELATED"/>
    <property type="match status" value="1"/>
</dbReference>
<accession>A0A1E3P5Y1</accession>
<feature type="transmembrane region" description="Helical" evidence="6">
    <location>
        <begin position="171"/>
        <end position="188"/>
    </location>
</feature>
<dbReference type="InterPro" id="IPR045225">
    <property type="entry name" value="Uracil/uridine/allantoin_perm"/>
</dbReference>
<dbReference type="InterPro" id="IPR012681">
    <property type="entry name" value="NCS1"/>
</dbReference>
<dbReference type="InterPro" id="IPR001248">
    <property type="entry name" value="Pur-cyt_permease"/>
</dbReference>
<feature type="transmembrane region" description="Helical" evidence="6">
    <location>
        <begin position="237"/>
        <end position="256"/>
    </location>
</feature>
<evidence type="ECO:0000256" key="4">
    <source>
        <dbReference type="ARBA" id="ARBA00022989"/>
    </source>
</evidence>
<feature type="transmembrane region" description="Helical" evidence="6">
    <location>
        <begin position="271"/>
        <end position="296"/>
    </location>
</feature>
<gene>
    <name evidence="7" type="ORF">WICANDRAFT_61221</name>
</gene>
<sequence>MSYMRKFLKAIEVPVGERETLSVLRNPDLQPIKPEFRVWGFWSNFAYWGIISFSMGTWLSASASLSLGLSVREIIGGYILGDILTLCFTLSNSFPGTDWHIGYTVCQRIAFGIYGSGLGILIRVLLSIVGAGSNAWLGGLACSLLLSAWSKDYLHMKNTFSEGIAMTRRDFVGFIIFQVITCICYWVKPHKMNVPLITSCFACFFAMLGMVIFLVNKADGYGELFQLETELSGSKRAWTWVYIITIWFSSVSPGSTNQSDYSRFASSKTKLWIGTILALLLPTTIIPLFGIIGASCTKAAYGEQMWVPTDIVLYWLNEHYDAKTRCAATFIAFAFIFSQLCLNVVTNGFAGGMDLAGILPKYINIKRGALLTTALSFAVQPWNFYNTSSSFLTVMSSFGVITTPIISIIVCDYFIIRKMRYRISHAYELKGDYYYTYGVNWRAYIAFVCGVGPGLPGMAWQINNHYFTNAQGIINFYYGDSFFAFLISFTLYWFLCWIKPVQISQAVDDKDYYNALTEKEQIKYGIEPNEDVVSEHSSEEFPETKLEKVVQKLKI</sequence>
<feature type="transmembrane region" description="Helical" evidence="6">
    <location>
        <begin position="476"/>
        <end position="495"/>
    </location>
</feature>
<evidence type="ECO:0000256" key="5">
    <source>
        <dbReference type="ARBA" id="ARBA00023136"/>
    </source>
</evidence>
<evidence type="ECO:0008006" key="9">
    <source>
        <dbReference type="Google" id="ProtNLM"/>
    </source>
</evidence>
<feature type="transmembrane region" description="Helical" evidence="6">
    <location>
        <begin position="45"/>
        <end position="69"/>
    </location>
</feature>
<evidence type="ECO:0000313" key="8">
    <source>
        <dbReference type="Proteomes" id="UP000094112"/>
    </source>
</evidence>
<dbReference type="EMBL" id="KV454209">
    <property type="protein sequence ID" value="ODQ60654.1"/>
    <property type="molecule type" value="Genomic_DNA"/>
</dbReference>
<feature type="transmembrane region" description="Helical" evidence="6">
    <location>
        <begin position="391"/>
        <end position="416"/>
    </location>
</feature>
<dbReference type="Pfam" id="PF02133">
    <property type="entry name" value="Transp_cyt_pur"/>
    <property type="match status" value="1"/>
</dbReference>
<keyword evidence="8" id="KW-1185">Reference proteome</keyword>
<feature type="transmembrane region" description="Helical" evidence="6">
    <location>
        <begin position="326"/>
        <end position="345"/>
    </location>
</feature>
<feature type="transmembrane region" description="Helical" evidence="6">
    <location>
        <begin position="194"/>
        <end position="216"/>
    </location>
</feature>
<feature type="transmembrane region" description="Helical" evidence="6">
    <location>
        <begin position="109"/>
        <end position="129"/>
    </location>
</feature>
<protein>
    <recommendedName>
        <fullName evidence="9">Thiamine transporter</fullName>
    </recommendedName>
</protein>
<organism evidence="7 8">
    <name type="scientific">Wickerhamomyces anomalus (strain ATCC 58044 / CBS 1984 / NCYC 433 / NRRL Y-366-8)</name>
    <name type="common">Yeast</name>
    <name type="synonym">Hansenula anomala</name>
    <dbReference type="NCBI Taxonomy" id="683960"/>
    <lineage>
        <taxon>Eukaryota</taxon>
        <taxon>Fungi</taxon>
        <taxon>Dikarya</taxon>
        <taxon>Ascomycota</taxon>
        <taxon>Saccharomycotina</taxon>
        <taxon>Saccharomycetes</taxon>
        <taxon>Phaffomycetales</taxon>
        <taxon>Wickerhamomycetaceae</taxon>
        <taxon>Wickerhamomyces</taxon>
    </lineage>
</organism>
<evidence type="ECO:0000256" key="2">
    <source>
        <dbReference type="ARBA" id="ARBA00008974"/>
    </source>
</evidence>
<feature type="transmembrane region" description="Helical" evidence="6">
    <location>
        <begin position="135"/>
        <end position="150"/>
    </location>
</feature>
<keyword evidence="3 6" id="KW-0812">Transmembrane</keyword>
<evidence type="ECO:0000256" key="1">
    <source>
        <dbReference type="ARBA" id="ARBA00004141"/>
    </source>
</evidence>
<dbReference type="OrthoDB" id="2018619at2759"/>
<keyword evidence="4 6" id="KW-1133">Transmembrane helix</keyword>
<evidence type="ECO:0000256" key="3">
    <source>
        <dbReference type="ARBA" id="ARBA00022692"/>
    </source>
</evidence>
<evidence type="ECO:0000313" key="7">
    <source>
        <dbReference type="EMBL" id="ODQ60654.1"/>
    </source>
</evidence>
<dbReference type="GeneID" id="30200377"/>
<reference evidence="7 8" key="1">
    <citation type="journal article" date="2016" name="Proc. Natl. Acad. Sci. U.S.A.">
        <title>Comparative genomics of biotechnologically important yeasts.</title>
        <authorList>
            <person name="Riley R."/>
            <person name="Haridas S."/>
            <person name="Wolfe K.H."/>
            <person name="Lopes M.R."/>
            <person name="Hittinger C.T."/>
            <person name="Goeker M."/>
            <person name="Salamov A.A."/>
            <person name="Wisecaver J.H."/>
            <person name="Long T.M."/>
            <person name="Calvey C.H."/>
            <person name="Aerts A.L."/>
            <person name="Barry K.W."/>
            <person name="Choi C."/>
            <person name="Clum A."/>
            <person name="Coughlan A.Y."/>
            <person name="Deshpande S."/>
            <person name="Douglass A.P."/>
            <person name="Hanson S.J."/>
            <person name="Klenk H.-P."/>
            <person name="LaButti K.M."/>
            <person name="Lapidus A."/>
            <person name="Lindquist E.A."/>
            <person name="Lipzen A.M."/>
            <person name="Meier-Kolthoff J.P."/>
            <person name="Ohm R.A."/>
            <person name="Otillar R.P."/>
            <person name="Pangilinan J.L."/>
            <person name="Peng Y."/>
            <person name="Rokas A."/>
            <person name="Rosa C.A."/>
            <person name="Scheuner C."/>
            <person name="Sibirny A.A."/>
            <person name="Slot J.C."/>
            <person name="Stielow J.B."/>
            <person name="Sun H."/>
            <person name="Kurtzman C.P."/>
            <person name="Blackwell M."/>
            <person name="Grigoriev I.V."/>
            <person name="Jeffries T.W."/>
        </authorList>
    </citation>
    <scope>NUCLEOTIDE SEQUENCE [LARGE SCALE GENOMIC DNA]</scope>
    <source>
        <strain evidence="8">ATCC 58044 / CBS 1984 / NCYC 433 / NRRL Y-366-8</strain>
    </source>
</reference>
<dbReference type="Gene3D" id="1.10.4160.10">
    <property type="entry name" value="Hydantoin permease"/>
    <property type="match status" value="1"/>
</dbReference>
<name>A0A1E3P5Y1_WICAA</name>
<dbReference type="Proteomes" id="UP000094112">
    <property type="component" value="Unassembled WGS sequence"/>
</dbReference>
<comment type="similarity">
    <text evidence="2">Belongs to the purine-cytosine permease (2.A.39) family.</text>
</comment>
<feature type="transmembrane region" description="Helical" evidence="6">
    <location>
        <begin position="75"/>
        <end position="97"/>
    </location>
</feature>
<proteinExistence type="inferred from homology"/>
<dbReference type="PANTHER" id="PTHR30618">
    <property type="entry name" value="NCS1 FAMILY PURINE/PYRIMIDINE TRANSPORTER"/>
    <property type="match status" value="1"/>
</dbReference>
<comment type="subcellular location">
    <subcellularLocation>
        <location evidence="1">Membrane</location>
        <topology evidence="1">Multi-pass membrane protein</topology>
    </subcellularLocation>
</comment>